<keyword evidence="3" id="KW-0413">Isomerase</keyword>
<dbReference type="Gene3D" id="3.30.2350.10">
    <property type="entry name" value="Pseudouridine synthase"/>
    <property type="match status" value="1"/>
</dbReference>
<dbReference type="InterPro" id="IPR006145">
    <property type="entry name" value="PsdUridine_synth_RsuA/RluA"/>
</dbReference>
<dbReference type="PROSITE" id="PS01129">
    <property type="entry name" value="PSI_RLU"/>
    <property type="match status" value="1"/>
</dbReference>
<dbReference type="Pfam" id="PF00849">
    <property type="entry name" value="PseudoU_synth_2"/>
    <property type="match status" value="1"/>
</dbReference>
<gene>
    <name evidence="5" type="primary">rluD_3</name>
    <name evidence="5" type="ORF">AM1BK_40830</name>
</gene>
<name>A0ABQ3NAH7_9BACI</name>
<dbReference type="SUPFAM" id="SSF55120">
    <property type="entry name" value="Pseudouridine synthase"/>
    <property type="match status" value="1"/>
</dbReference>
<dbReference type="EMBL" id="BNDS01000024">
    <property type="protein sequence ID" value="GHI00541.1"/>
    <property type="molecule type" value="Genomic_DNA"/>
</dbReference>
<organism evidence="5 6">
    <name type="scientific">Neobacillus kokaensis</name>
    <dbReference type="NCBI Taxonomy" id="2759023"/>
    <lineage>
        <taxon>Bacteria</taxon>
        <taxon>Bacillati</taxon>
        <taxon>Bacillota</taxon>
        <taxon>Bacilli</taxon>
        <taxon>Bacillales</taxon>
        <taxon>Bacillaceae</taxon>
        <taxon>Neobacillus</taxon>
    </lineage>
</organism>
<proteinExistence type="inferred from homology"/>
<dbReference type="InterPro" id="IPR006225">
    <property type="entry name" value="PsdUridine_synth_RluC/D"/>
</dbReference>
<protein>
    <recommendedName>
        <fullName evidence="3">Pseudouridine synthase</fullName>
        <ecNumber evidence="3">5.4.99.-</ecNumber>
    </recommendedName>
</protein>
<keyword evidence="6" id="KW-1185">Reference proteome</keyword>
<dbReference type="EC" id="5.4.99.-" evidence="3"/>
<dbReference type="NCBIfam" id="TIGR00005">
    <property type="entry name" value="rluA_subfam"/>
    <property type="match status" value="1"/>
</dbReference>
<evidence type="ECO:0000313" key="5">
    <source>
        <dbReference type="EMBL" id="GHI00541.1"/>
    </source>
</evidence>
<feature type="domain" description="Pseudouridine synthase RsuA/RluA-like" evidence="4">
    <location>
        <begin position="94"/>
        <end position="248"/>
    </location>
</feature>
<dbReference type="InterPro" id="IPR020103">
    <property type="entry name" value="PsdUridine_synth_cat_dom_sf"/>
</dbReference>
<evidence type="ECO:0000256" key="3">
    <source>
        <dbReference type="RuleBase" id="RU362028"/>
    </source>
</evidence>
<dbReference type="PANTHER" id="PTHR21600">
    <property type="entry name" value="MITOCHONDRIAL RNA PSEUDOURIDINE SYNTHASE"/>
    <property type="match status" value="1"/>
</dbReference>
<dbReference type="RefSeq" id="WP_191276030.1">
    <property type="nucleotide sequence ID" value="NZ_BNDS01000024.1"/>
</dbReference>
<sequence>MEKTMRFGEWFQLIIPTRWEGKTIEELFRTEWDVPKKLTHSFRMSKSVQVDGKDFNWNNPLSKGSKLQIRLFEEEKVFITPYFHAIEVLYEDDHLIVINKPPFMKTHPNEQKEDEETLINAVQFYLLSNGEVRNVRQVHRLDRDTTGAILFAKHALAGAILDKMLVKREIKRTYLAMAEGLLRKKKGLIDSPIGRDRHHPTKRRVSPTGQSALTHFQVIKEDKERMVSYVKCWLESGRTHQIRVHLQSIGHPLAGDTLYNGKPTVNRQALHAAKLEFCHPFTHEKIECFAPFLDKPEIFKNIDIYSL</sequence>
<dbReference type="InterPro" id="IPR006224">
    <property type="entry name" value="PsdUridine_synth_RluA-like_CS"/>
</dbReference>
<comment type="function">
    <text evidence="3">Responsible for synthesis of pseudouridine from uracil.</text>
</comment>
<evidence type="ECO:0000259" key="4">
    <source>
        <dbReference type="Pfam" id="PF00849"/>
    </source>
</evidence>
<reference evidence="5 6" key="1">
    <citation type="journal article" date="2022" name="Int. J. Syst. Evol. Microbiol.">
        <title>Neobacillus kokaensis sp. nov., isolated from soil.</title>
        <authorList>
            <person name="Yuki K."/>
            <person name="Matsubara H."/>
            <person name="Yamaguchi S."/>
        </authorList>
    </citation>
    <scope>NUCLEOTIDE SEQUENCE [LARGE SCALE GENOMIC DNA]</scope>
    <source>
        <strain evidence="5 6">LOB 377</strain>
    </source>
</reference>
<dbReference type="Proteomes" id="UP000637074">
    <property type="component" value="Unassembled WGS sequence"/>
</dbReference>
<evidence type="ECO:0000256" key="1">
    <source>
        <dbReference type="ARBA" id="ARBA00000073"/>
    </source>
</evidence>
<dbReference type="InterPro" id="IPR050188">
    <property type="entry name" value="RluA_PseudoU_synthase"/>
</dbReference>
<dbReference type="CDD" id="cd02869">
    <property type="entry name" value="PseudoU_synth_RluA_like"/>
    <property type="match status" value="1"/>
</dbReference>
<dbReference type="PANTHER" id="PTHR21600:SF71">
    <property type="entry name" value="PSEUDOURIDINE SYNTHASE"/>
    <property type="match status" value="1"/>
</dbReference>
<evidence type="ECO:0000256" key="2">
    <source>
        <dbReference type="ARBA" id="ARBA00010876"/>
    </source>
</evidence>
<accession>A0ABQ3NAH7</accession>
<comment type="catalytic activity">
    <reaction evidence="1 3">
        <text>a uridine in RNA = a pseudouridine in RNA</text>
        <dbReference type="Rhea" id="RHEA:48348"/>
        <dbReference type="Rhea" id="RHEA-COMP:12068"/>
        <dbReference type="Rhea" id="RHEA-COMP:12069"/>
        <dbReference type="ChEBI" id="CHEBI:65314"/>
        <dbReference type="ChEBI" id="CHEBI:65315"/>
    </reaction>
</comment>
<comment type="similarity">
    <text evidence="2 3">Belongs to the pseudouridine synthase RluA family.</text>
</comment>
<evidence type="ECO:0000313" key="6">
    <source>
        <dbReference type="Proteomes" id="UP000637074"/>
    </source>
</evidence>
<comment type="caution">
    <text evidence="5">The sequence shown here is derived from an EMBL/GenBank/DDBJ whole genome shotgun (WGS) entry which is preliminary data.</text>
</comment>